<dbReference type="InterPro" id="IPR018486">
    <property type="entry name" value="Hemopexin_CS"/>
</dbReference>
<dbReference type="PANTHER" id="PTHR22917">
    <property type="entry name" value="HEMOPEXIN DOMAIN-CONTAINING PROTEIN"/>
    <property type="match status" value="1"/>
</dbReference>
<dbReference type="Pfam" id="PF00045">
    <property type="entry name" value="Hemopexin"/>
    <property type="match status" value="2"/>
</dbReference>
<organism evidence="4 5">
    <name type="scientific">Petromyzon marinus</name>
    <name type="common">Sea lamprey</name>
    <dbReference type="NCBI Taxonomy" id="7757"/>
    <lineage>
        <taxon>Eukaryota</taxon>
        <taxon>Metazoa</taxon>
        <taxon>Chordata</taxon>
        <taxon>Craniata</taxon>
        <taxon>Vertebrata</taxon>
        <taxon>Cyclostomata</taxon>
        <taxon>Hyperoartia</taxon>
        <taxon>Petromyzontiformes</taxon>
        <taxon>Petromyzontidae</taxon>
        <taxon>Petromyzon</taxon>
    </lineage>
</organism>
<dbReference type="SMART" id="SM00120">
    <property type="entry name" value="HX"/>
    <property type="match status" value="2"/>
</dbReference>
<dbReference type="AlphaFoldDB" id="A0AAJ7XJL9"/>
<feature type="repeat" description="Hemopexin" evidence="2">
    <location>
        <begin position="40"/>
        <end position="87"/>
    </location>
</feature>
<dbReference type="KEGG" id="pmrn:116958403"/>
<sequence>MTTPNGSVLAFRGLYVWELFPVSGGSPSQPRLIEEAWGVPPPVDAAFTRINCQALSYIFKGDKYWRFTDGVLDRGFPRSLSRGFPRVPAAPDAAFAAPRSGRAQEHAYFFKGGQYYKYTFRQQLTSRECRRLPRSRAPHSGHSHGAPHSGHSHGAPRSGHSHGAPYGWDAFMSRFFSARHDQCYPRDTALSWRGVPTRLDGAMLSPYPAHPHAGLDVYFYSRGEVVERVV</sequence>
<feature type="region of interest" description="Disordered" evidence="3">
    <location>
        <begin position="132"/>
        <end position="161"/>
    </location>
</feature>
<keyword evidence="4" id="KW-1185">Reference proteome</keyword>
<dbReference type="PROSITE" id="PS00024">
    <property type="entry name" value="HEMOPEXIN"/>
    <property type="match status" value="1"/>
</dbReference>
<name>A0AAJ7XJL9_PETMA</name>
<evidence type="ECO:0000256" key="1">
    <source>
        <dbReference type="ARBA" id="ARBA00022729"/>
    </source>
</evidence>
<dbReference type="RefSeq" id="XP_032836871.1">
    <property type="nucleotide sequence ID" value="XM_032980980.1"/>
</dbReference>
<dbReference type="PROSITE" id="PS51642">
    <property type="entry name" value="HEMOPEXIN_2"/>
    <property type="match status" value="2"/>
</dbReference>
<reference evidence="5" key="1">
    <citation type="submission" date="2025-08" db="UniProtKB">
        <authorList>
            <consortium name="RefSeq"/>
        </authorList>
    </citation>
    <scope>IDENTIFICATION</scope>
    <source>
        <tissue evidence="5">Sperm</tissue>
    </source>
</reference>
<dbReference type="Proteomes" id="UP001318040">
    <property type="component" value="Chromosome 77"/>
</dbReference>
<evidence type="ECO:0000256" key="2">
    <source>
        <dbReference type="PROSITE-ProRule" id="PRU01011"/>
    </source>
</evidence>
<dbReference type="SUPFAM" id="SSF50923">
    <property type="entry name" value="Hemopexin-like domain"/>
    <property type="match status" value="1"/>
</dbReference>
<dbReference type="GO" id="GO:0005615">
    <property type="term" value="C:extracellular space"/>
    <property type="evidence" value="ECO:0007669"/>
    <property type="project" value="TreeGrafter"/>
</dbReference>
<feature type="repeat" description="Hemopexin" evidence="2">
    <location>
        <begin position="88"/>
        <end position="132"/>
    </location>
</feature>
<dbReference type="PANTHER" id="PTHR22917:SF6">
    <property type="entry name" value="EG:8D8.2 PROTEIN-RELATED"/>
    <property type="match status" value="1"/>
</dbReference>
<dbReference type="InterPro" id="IPR018487">
    <property type="entry name" value="Hemopexin-like_repeat"/>
</dbReference>
<feature type="compositionally biased region" description="Basic residues" evidence="3">
    <location>
        <begin position="132"/>
        <end position="142"/>
    </location>
</feature>
<dbReference type="Gene3D" id="2.110.10.10">
    <property type="entry name" value="Hemopexin-like domain"/>
    <property type="match status" value="1"/>
</dbReference>
<dbReference type="InterPro" id="IPR036375">
    <property type="entry name" value="Hemopexin-like_dom_sf"/>
</dbReference>
<feature type="compositionally biased region" description="Low complexity" evidence="3">
    <location>
        <begin position="143"/>
        <end position="156"/>
    </location>
</feature>
<keyword evidence="1" id="KW-0732">Signal</keyword>
<evidence type="ECO:0000313" key="4">
    <source>
        <dbReference type="Proteomes" id="UP001318040"/>
    </source>
</evidence>
<dbReference type="InterPro" id="IPR051298">
    <property type="entry name" value="Heme_transport/Cell_adhesion"/>
</dbReference>
<evidence type="ECO:0000256" key="3">
    <source>
        <dbReference type="SAM" id="MobiDB-lite"/>
    </source>
</evidence>
<evidence type="ECO:0000313" key="5">
    <source>
        <dbReference type="RefSeq" id="XP_032836871.1"/>
    </source>
</evidence>
<accession>A0AAJ7XJL9</accession>
<protein>
    <submittedName>
        <fullName evidence="5">Vitronectin-like</fullName>
    </submittedName>
</protein>
<proteinExistence type="predicted"/>
<gene>
    <name evidence="5" type="primary">LOC116958403</name>
</gene>